<dbReference type="Proteomes" id="UP001164761">
    <property type="component" value="Chromosome"/>
</dbReference>
<evidence type="ECO:0000313" key="2">
    <source>
        <dbReference type="EMBL" id="WAH39671.1"/>
    </source>
</evidence>
<dbReference type="EMBL" id="CP104067">
    <property type="protein sequence ID" value="WAH39671.1"/>
    <property type="molecule type" value="Genomic_DNA"/>
</dbReference>
<feature type="transmembrane region" description="Helical" evidence="1">
    <location>
        <begin position="324"/>
        <end position="342"/>
    </location>
</feature>
<evidence type="ECO:0008006" key="4">
    <source>
        <dbReference type="Google" id="ProtNLM"/>
    </source>
</evidence>
<keyword evidence="1" id="KW-0812">Transmembrane</keyword>
<feature type="transmembrane region" description="Helical" evidence="1">
    <location>
        <begin position="88"/>
        <end position="109"/>
    </location>
</feature>
<dbReference type="RefSeq" id="WP_268003568.1">
    <property type="nucleotide sequence ID" value="NZ_BSUT01000001.1"/>
</dbReference>
<organism evidence="2 3">
    <name type="scientific">Alicyclobacillus fastidiosus</name>
    <dbReference type="NCBI Taxonomy" id="392011"/>
    <lineage>
        <taxon>Bacteria</taxon>
        <taxon>Bacillati</taxon>
        <taxon>Bacillota</taxon>
        <taxon>Bacilli</taxon>
        <taxon>Bacillales</taxon>
        <taxon>Alicyclobacillaceae</taxon>
        <taxon>Alicyclobacillus</taxon>
    </lineage>
</organism>
<dbReference type="PANTHER" id="PTHR37814">
    <property type="entry name" value="CONSERVED MEMBRANE PROTEIN"/>
    <property type="match status" value="1"/>
</dbReference>
<gene>
    <name evidence="2" type="ORF">NZD89_14720</name>
</gene>
<dbReference type="InterPro" id="IPR038728">
    <property type="entry name" value="YkvI-like"/>
</dbReference>
<accession>A0ABY6ZC27</accession>
<feature type="transmembrane region" description="Helical" evidence="1">
    <location>
        <begin position="185"/>
        <end position="209"/>
    </location>
</feature>
<reference evidence="2" key="1">
    <citation type="submission" date="2022-08" db="EMBL/GenBank/DDBJ databases">
        <title>Alicyclobacillus fastidiosus DSM 17978, complete genome.</title>
        <authorList>
            <person name="Wang Q."/>
            <person name="Cai R."/>
            <person name="Wang Z."/>
        </authorList>
    </citation>
    <scope>NUCLEOTIDE SEQUENCE</scope>
    <source>
        <strain evidence="2">DSM 17978</strain>
    </source>
</reference>
<keyword evidence="1" id="KW-1133">Transmembrane helix</keyword>
<evidence type="ECO:0000256" key="1">
    <source>
        <dbReference type="SAM" id="Phobius"/>
    </source>
</evidence>
<protein>
    <recommendedName>
        <fullName evidence="4">Membrane protein YkvI</fullName>
    </recommendedName>
</protein>
<evidence type="ECO:0000313" key="3">
    <source>
        <dbReference type="Proteomes" id="UP001164761"/>
    </source>
</evidence>
<dbReference type="PANTHER" id="PTHR37814:SF1">
    <property type="entry name" value="MEMBRANE PROTEIN"/>
    <property type="match status" value="1"/>
</dbReference>
<name>A0ABY6ZC27_9BACL</name>
<proteinExistence type="predicted"/>
<feature type="transmembrane region" description="Helical" evidence="1">
    <location>
        <begin position="36"/>
        <end position="56"/>
    </location>
</feature>
<feature type="transmembrane region" description="Helical" evidence="1">
    <location>
        <begin position="299"/>
        <end position="318"/>
    </location>
</feature>
<keyword evidence="1" id="KW-0472">Membrane</keyword>
<feature type="transmembrane region" description="Helical" evidence="1">
    <location>
        <begin position="264"/>
        <end position="287"/>
    </location>
</feature>
<sequence>MTARWMGVQVACVYIGTVVGAGFASGREIYEFFVRFGPIAYVAILFVTVLFAWLGYRLMALGAMLRATSFRDLNAHLFKPRLQKSIDIVLLLMLFGVTVAMLAGTGELFKEQFHLPFTIGVVAAMIVTFLTMFFGMNGLLKVNSVIVPTLVTFVLYTAVHTWMYVHPTTHAVVFPEGQNYYVGFPVWLSSLLYAAMNIGLSVGVLVPLGGQIGDVRILRRGATMGAIGLGGMLMAVSFALFAYMPDATAYAIPMAFIASHFAPWLKILFIAVLFGEIYSTLIGNVYALAVTVTTDRKRILLYSGVLLVLAGLLSHVGFRAIVTYAYTAFGWISLFFVMTIALHRTRLPRA</sequence>
<feature type="transmembrane region" description="Helical" evidence="1">
    <location>
        <begin position="221"/>
        <end position="244"/>
    </location>
</feature>
<feature type="transmembrane region" description="Helical" evidence="1">
    <location>
        <begin position="115"/>
        <end position="133"/>
    </location>
</feature>
<feature type="transmembrane region" description="Helical" evidence="1">
    <location>
        <begin position="145"/>
        <end position="165"/>
    </location>
</feature>
<keyword evidence="3" id="KW-1185">Reference proteome</keyword>